<evidence type="ECO:0000313" key="2">
    <source>
        <dbReference type="EMBL" id="PMD54554.1"/>
    </source>
</evidence>
<evidence type="ECO:0000256" key="1">
    <source>
        <dbReference type="SAM" id="MobiDB-lite"/>
    </source>
</evidence>
<dbReference type="Proteomes" id="UP000235371">
    <property type="component" value="Unassembled WGS sequence"/>
</dbReference>
<protein>
    <submittedName>
        <fullName evidence="2">Uncharacterized protein</fullName>
    </submittedName>
</protein>
<feature type="region of interest" description="Disordered" evidence="1">
    <location>
        <begin position="75"/>
        <end position="99"/>
    </location>
</feature>
<accession>A0A2J6SUV3</accession>
<dbReference type="GeneID" id="36578376"/>
<feature type="compositionally biased region" description="Polar residues" evidence="1">
    <location>
        <begin position="85"/>
        <end position="98"/>
    </location>
</feature>
<gene>
    <name evidence="2" type="ORF">K444DRAFT_106773</name>
</gene>
<name>A0A2J6SUV3_9HELO</name>
<dbReference type="InParanoid" id="A0A2J6SUV3"/>
<organism evidence="2 3">
    <name type="scientific">Hyaloscypha bicolor E</name>
    <dbReference type="NCBI Taxonomy" id="1095630"/>
    <lineage>
        <taxon>Eukaryota</taxon>
        <taxon>Fungi</taxon>
        <taxon>Dikarya</taxon>
        <taxon>Ascomycota</taxon>
        <taxon>Pezizomycotina</taxon>
        <taxon>Leotiomycetes</taxon>
        <taxon>Helotiales</taxon>
        <taxon>Hyaloscyphaceae</taxon>
        <taxon>Hyaloscypha</taxon>
        <taxon>Hyaloscypha bicolor</taxon>
    </lineage>
</organism>
<dbReference type="RefSeq" id="XP_024731458.1">
    <property type="nucleotide sequence ID" value="XM_024870294.1"/>
</dbReference>
<keyword evidence="3" id="KW-1185">Reference proteome</keyword>
<sequence>MMALTCLTPIRESLVPAAITPRLLFVSTVRELGSSLRKPEWAHRGSIWNMAEYHPSQELQGRSGGFRLPVMGRPQRQVPRCSSMDKGSQPTQSSSTSVWPLASCGPLRSSLCEISRKRTSSGSAGTGLPSSHFRLQPTASTSFLRSGDVHRYEMRSFRPVL</sequence>
<dbReference type="AlphaFoldDB" id="A0A2J6SUV3"/>
<evidence type="ECO:0000313" key="3">
    <source>
        <dbReference type="Proteomes" id="UP000235371"/>
    </source>
</evidence>
<reference evidence="2 3" key="1">
    <citation type="submission" date="2016-04" db="EMBL/GenBank/DDBJ databases">
        <title>A degradative enzymes factory behind the ericoid mycorrhizal symbiosis.</title>
        <authorList>
            <consortium name="DOE Joint Genome Institute"/>
            <person name="Martino E."/>
            <person name="Morin E."/>
            <person name="Grelet G."/>
            <person name="Kuo A."/>
            <person name="Kohler A."/>
            <person name="Daghino S."/>
            <person name="Barry K."/>
            <person name="Choi C."/>
            <person name="Cichocki N."/>
            <person name="Clum A."/>
            <person name="Copeland A."/>
            <person name="Hainaut M."/>
            <person name="Haridas S."/>
            <person name="Labutti K."/>
            <person name="Lindquist E."/>
            <person name="Lipzen A."/>
            <person name="Khouja H.-R."/>
            <person name="Murat C."/>
            <person name="Ohm R."/>
            <person name="Olson A."/>
            <person name="Spatafora J."/>
            <person name="Veneault-Fourrey C."/>
            <person name="Henrissat B."/>
            <person name="Grigoriev I."/>
            <person name="Martin F."/>
            <person name="Perotto S."/>
        </authorList>
    </citation>
    <scope>NUCLEOTIDE SEQUENCE [LARGE SCALE GENOMIC DNA]</scope>
    <source>
        <strain evidence="2 3">E</strain>
    </source>
</reference>
<dbReference type="EMBL" id="KZ613859">
    <property type="protein sequence ID" value="PMD54554.1"/>
    <property type="molecule type" value="Genomic_DNA"/>
</dbReference>
<proteinExistence type="predicted"/>